<dbReference type="Pfam" id="PF00583">
    <property type="entry name" value="Acetyltransf_1"/>
    <property type="match status" value="1"/>
</dbReference>
<dbReference type="RefSeq" id="WP_326091414.1">
    <property type="nucleotide sequence ID" value="NZ_JARLKZ010000026.1"/>
</dbReference>
<protein>
    <submittedName>
        <fullName evidence="2">GNAT family N-acetyltransferase</fullName>
    </submittedName>
</protein>
<reference evidence="2 3" key="1">
    <citation type="submission" date="2023-03" db="EMBL/GenBank/DDBJ databases">
        <title>Bacillus Genome Sequencing.</title>
        <authorList>
            <person name="Dunlap C."/>
        </authorList>
    </citation>
    <scope>NUCLEOTIDE SEQUENCE [LARGE SCALE GENOMIC DNA]</scope>
    <source>
        <strain evidence="2 3">BD-525</strain>
    </source>
</reference>
<dbReference type="Gene3D" id="3.40.630.30">
    <property type="match status" value="1"/>
</dbReference>
<dbReference type="EMBL" id="JARLKZ010000026">
    <property type="protein sequence ID" value="MEC0243693.1"/>
    <property type="molecule type" value="Genomic_DNA"/>
</dbReference>
<dbReference type="InterPro" id="IPR016181">
    <property type="entry name" value="Acyl_CoA_acyltransferase"/>
</dbReference>
<gene>
    <name evidence="2" type="ORF">P4H66_28190</name>
</gene>
<organism evidence="2 3">
    <name type="scientific">Paenibacillus dokdonensis</name>
    <dbReference type="NCBI Taxonomy" id="2567944"/>
    <lineage>
        <taxon>Bacteria</taxon>
        <taxon>Bacillati</taxon>
        <taxon>Bacillota</taxon>
        <taxon>Bacilli</taxon>
        <taxon>Bacillales</taxon>
        <taxon>Paenibacillaceae</taxon>
        <taxon>Paenibacillus</taxon>
    </lineage>
</organism>
<dbReference type="InterPro" id="IPR000182">
    <property type="entry name" value="GNAT_dom"/>
</dbReference>
<comment type="caution">
    <text evidence="2">The sequence shown here is derived from an EMBL/GenBank/DDBJ whole genome shotgun (WGS) entry which is preliminary data.</text>
</comment>
<sequence>MNITVELCALDDKFIIYNLYPLYLYDLAEIRKMLPNRHGVFEDTDDYQTLQDQQTLFDIWWQKENILFPFLIRVDGLPAGFGLVATPPYLVDDSEYMLNEFFITRPFRNKGVGEKAAAAIFNRFPGKWMLFTTPTEDNVRTQMFWRKTLERYTLSRYKETDEDLPHFGDSKVFRFESDGLL</sequence>
<feature type="domain" description="N-acetyltransferase" evidence="1">
    <location>
        <begin position="50"/>
        <end position="147"/>
    </location>
</feature>
<accession>A0ABU6GVG3</accession>
<proteinExistence type="predicted"/>
<dbReference type="Proteomes" id="UP001344632">
    <property type="component" value="Unassembled WGS sequence"/>
</dbReference>
<dbReference type="SUPFAM" id="SSF55729">
    <property type="entry name" value="Acyl-CoA N-acyltransferases (Nat)"/>
    <property type="match status" value="1"/>
</dbReference>
<evidence type="ECO:0000313" key="2">
    <source>
        <dbReference type="EMBL" id="MEC0243693.1"/>
    </source>
</evidence>
<keyword evidence="3" id="KW-1185">Reference proteome</keyword>
<evidence type="ECO:0000313" key="3">
    <source>
        <dbReference type="Proteomes" id="UP001344632"/>
    </source>
</evidence>
<evidence type="ECO:0000259" key="1">
    <source>
        <dbReference type="Pfam" id="PF00583"/>
    </source>
</evidence>
<name>A0ABU6GVG3_9BACL</name>